<evidence type="ECO:0000313" key="1">
    <source>
        <dbReference type="EMBL" id="GAG22201.1"/>
    </source>
</evidence>
<accession>X0XB80</accession>
<protein>
    <recommendedName>
        <fullName evidence="2">Glycosyl hydrolase</fullName>
    </recommendedName>
</protein>
<dbReference type="GO" id="GO:0005975">
    <property type="term" value="P:carbohydrate metabolic process"/>
    <property type="evidence" value="ECO:0007669"/>
    <property type="project" value="InterPro"/>
</dbReference>
<dbReference type="AlphaFoldDB" id="X0XB80"/>
<feature type="non-terminal residue" evidence="1">
    <location>
        <position position="1"/>
    </location>
</feature>
<dbReference type="EMBL" id="BARS01034434">
    <property type="protein sequence ID" value="GAG22201.1"/>
    <property type="molecule type" value="Genomic_DNA"/>
</dbReference>
<sequence length="148" mass="16413">TDGIPYWDTGAPGLTQMGNYLDRPAEPENTHEPVDSSAAAIAAQGFLRLGNYLAQDDQGRAERYTAAGLTLLARLLETPYLSTDAKHQGLLLHALYHRPRGWDHQEDAQSVPYGESCLWGDYHLMEVGLLAQRLAREETYPVFFGPAN</sequence>
<dbReference type="SUPFAM" id="SSF48208">
    <property type="entry name" value="Six-hairpin glycosidases"/>
    <property type="match status" value="1"/>
</dbReference>
<dbReference type="InterPro" id="IPR012341">
    <property type="entry name" value="6hp_glycosidase-like_sf"/>
</dbReference>
<comment type="caution">
    <text evidence="1">The sequence shown here is derived from an EMBL/GenBank/DDBJ whole genome shotgun (WGS) entry which is preliminary data.</text>
</comment>
<gene>
    <name evidence="1" type="ORF">S01H1_53194</name>
</gene>
<dbReference type="Gene3D" id="1.50.10.10">
    <property type="match status" value="1"/>
</dbReference>
<dbReference type="InterPro" id="IPR008928">
    <property type="entry name" value="6-hairpin_glycosidase_sf"/>
</dbReference>
<reference evidence="1" key="1">
    <citation type="journal article" date="2014" name="Front. Microbiol.">
        <title>High frequency of phylogenetically diverse reductive dehalogenase-homologous genes in deep subseafloor sedimentary metagenomes.</title>
        <authorList>
            <person name="Kawai M."/>
            <person name="Futagami T."/>
            <person name="Toyoda A."/>
            <person name="Takaki Y."/>
            <person name="Nishi S."/>
            <person name="Hori S."/>
            <person name="Arai W."/>
            <person name="Tsubouchi T."/>
            <person name="Morono Y."/>
            <person name="Uchiyama I."/>
            <person name="Ito T."/>
            <person name="Fujiyama A."/>
            <person name="Inagaki F."/>
            <person name="Takami H."/>
        </authorList>
    </citation>
    <scope>NUCLEOTIDE SEQUENCE</scope>
    <source>
        <strain evidence="1">Expedition CK06-06</strain>
    </source>
</reference>
<evidence type="ECO:0008006" key="2">
    <source>
        <dbReference type="Google" id="ProtNLM"/>
    </source>
</evidence>
<name>X0XB80_9ZZZZ</name>
<organism evidence="1">
    <name type="scientific">marine sediment metagenome</name>
    <dbReference type="NCBI Taxonomy" id="412755"/>
    <lineage>
        <taxon>unclassified sequences</taxon>
        <taxon>metagenomes</taxon>
        <taxon>ecological metagenomes</taxon>
    </lineage>
</organism>
<proteinExistence type="predicted"/>